<proteinExistence type="predicted"/>
<feature type="region of interest" description="Disordered" evidence="1">
    <location>
        <begin position="39"/>
        <end position="60"/>
    </location>
</feature>
<evidence type="ECO:0000256" key="1">
    <source>
        <dbReference type="SAM" id="MobiDB-lite"/>
    </source>
</evidence>
<evidence type="ECO:0000313" key="3">
    <source>
        <dbReference type="Proteomes" id="UP001345963"/>
    </source>
</evidence>
<name>A0ABU7BV60_9TELE</name>
<comment type="caution">
    <text evidence="2">The sequence shown here is derived from an EMBL/GenBank/DDBJ whole genome shotgun (WGS) entry which is preliminary data.</text>
</comment>
<dbReference type="Proteomes" id="UP001345963">
    <property type="component" value="Unassembled WGS sequence"/>
</dbReference>
<feature type="compositionally biased region" description="Basic and acidic residues" evidence="1">
    <location>
        <begin position="41"/>
        <end position="50"/>
    </location>
</feature>
<keyword evidence="3" id="KW-1185">Reference proteome</keyword>
<organism evidence="2 3">
    <name type="scientific">Ataeniobius toweri</name>
    <dbReference type="NCBI Taxonomy" id="208326"/>
    <lineage>
        <taxon>Eukaryota</taxon>
        <taxon>Metazoa</taxon>
        <taxon>Chordata</taxon>
        <taxon>Craniata</taxon>
        <taxon>Vertebrata</taxon>
        <taxon>Euteleostomi</taxon>
        <taxon>Actinopterygii</taxon>
        <taxon>Neopterygii</taxon>
        <taxon>Teleostei</taxon>
        <taxon>Neoteleostei</taxon>
        <taxon>Acanthomorphata</taxon>
        <taxon>Ovalentaria</taxon>
        <taxon>Atherinomorphae</taxon>
        <taxon>Cyprinodontiformes</taxon>
        <taxon>Goodeidae</taxon>
        <taxon>Ataeniobius</taxon>
    </lineage>
</organism>
<reference evidence="2 3" key="1">
    <citation type="submission" date="2021-07" db="EMBL/GenBank/DDBJ databases">
        <authorList>
            <person name="Palmer J.M."/>
        </authorList>
    </citation>
    <scope>NUCLEOTIDE SEQUENCE [LARGE SCALE GENOMIC DNA]</scope>
    <source>
        <strain evidence="2 3">AT_MEX2019</strain>
        <tissue evidence="2">Muscle</tissue>
    </source>
</reference>
<sequence>MRNLPRAGSCSMDQIMVESTSLHITLFSVCVFTYTHTNRTGPDDHQREVPSMHPDQTSKPPQLLVLMW</sequence>
<dbReference type="EMBL" id="JAHUTI010069355">
    <property type="protein sequence ID" value="MED6254332.1"/>
    <property type="molecule type" value="Genomic_DNA"/>
</dbReference>
<evidence type="ECO:0000313" key="2">
    <source>
        <dbReference type="EMBL" id="MED6254332.1"/>
    </source>
</evidence>
<protein>
    <submittedName>
        <fullName evidence="2">Uncharacterized protein</fullName>
    </submittedName>
</protein>
<accession>A0ABU7BV60</accession>
<gene>
    <name evidence="2" type="ORF">ATANTOWER_023181</name>
</gene>